<dbReference type="AlphaFoldDB" id="A0A9J5ZBY7"/>
<dbReference type="Proteomes" id="UP000824120">
    <property type="component" value="Chromosome 4"/>
</dbReference>
<evidence type="ECO:0000313" key="1">
    <source>
        <dbReference type="EMBL" id="KAG5610146.1"/>
    </source>
</evidence>
<gene>
    <name evidence="1" type="ORF">H5410_021427</name>
</gene>
<dbReference type="OrthoDB" id="1301767at2759"/>
<reference evidence="1 2" key="1">
    <citation type="submission" date="2020-09" db="EMBL/GenBank/DDBJ databases">
        <title>De no assembly of potato wild relative species, Solanum commersonii.</title>
        <authorList>
            <person name="Cho K."/>
        </authorList>
    </citation>
    <scope>NUCLEOTIDE SEQUENCE [LARGE SCALE GENOMIC DNA]</scope>
    <source>
        <strain evidence="1">LZ3.2</strain>
        <tissue evidence="1">Leaf</tissue>
    </source>
</reference>
<name>A0A9J5ZBY7_SOLCO</name>
<dbReference type="EMBL" id="JACXVP010000004">
    <property type="protein sequence ID" value="KAG5610146.1"/>
    <property type="molecule type" value="Genomic_DNA"/>
</dbReference>
<sequence>MELPSIASHLANMPSMTIDEQKMFGRHSSMILPKEAERMRRFVKGLIIPIRLGVSQVAVSGVSLEKVVDVAKELEIIQYEGFEQREENRTRYSCDYGGAPPKSRGYLGGVITLSLPDPFILLYQLLRLVTL</sequence>
<proteinExistence type="predicted"/>
<accession>A0A9J5ZBY7</accession>
<evidence type="ECO:0000313" key="2">
    <source>
        <dbReference type="Proteomes" id="UP000824120"/>
    </source>
</evidence>
<organism evidence="1 2">
    <name type="scientific">Solanum commersonii</name>
    <name type="common">Commerson's wild potato</name>
    <name type="synonym">Commerson's nightshade</name>
    <dbReference type="NCBI Taxonomy" id="4109"/>
    <lineage>
        <taxon>Eukaryota</taxon>
        <taxon>Viridiplantae</taxon>
        <taxon>Streptophyta</taxon>
        <taxon>Embryophyta</taxon>
        <taxon>Tracheophyta</taxon>
        <taxon>Spermatophyta</taxon>
        <taxon>Magnoliopsida</taxon>
        <taxon>eudicotyledons</taxon>
        <taxon>Gunneridae</taxon>
        <taxon>Pentapetalae</taxon>
        <taxon>asterids</taxon>
        <taxon>lamiids</taxon>
        <taxon>Solanales</taxon>
        <taxon>Solanaceae</taxon>
        <taxon>Solanoideae</taxon>
        <taxon>Solaneae</taxon>
        <taxon>Solanum</taxon>
    </lineage>
</organism>
<protein>
    <submittedName>
        <fullName evidence="1">Uncharacterized protein</fullName>
    </submittedName>
</protein>
<keyword evidence="2" id="KW-1185">Reference proteome</keyword>
<comment type="caution">
    <text evidence="1">The sequence shown here is derived from an EMBL/GenBank/DDBJ whole genome shotgun (WGS) entry which is preliminary data.</text>
</comment>